<reference evidence="1 2" key="1">
    <citation type="submission" date="2019-11" db="EMBL/GenBank/DDBJ databases">
        <title>Spirosoma endbachense sp. nov., isolated from a natural salt meadow.</title>
        <authorList>
            <person name="Rojas J."/>
            <person name="Ambika Manirajan B."/>
            <person name="Ratering S."/>
            <person name="Suarez C."/>
            <person name="Geissler-Plaum R."/>
            <person name="Schnell S."/>
        </authorList>
    </citation>
    <scope>NUCLEOTIDE SEQUENCE [LARGE SCALE GENOMIC DNA]</scope>
    <source>
        <strain evidence="1 2">I-24</strain>
    </source>
</reference>
<evidence type="ECO:0000313" key="1">
    <source>
        <dbReference type="EMBL" id="QHV98200.1"/>
    </source>
</evidence>
<gene>
    <name evidence="1" type="ORF">GJR95_25780</name>
</gene>
<protein>
    <submittedName>
        <fullName evidence="1">Uncharacterized protein</fullName>
    </submittedName>
</protein>
<dbReference type="Proteomes" id="UP000464577">
    <property type="component" value="Chromosome"/>
</dbReference>
<dbReference type="EMBL" id="CP045997">
    <property type="protein sequence ID" value="QHV98200.1"/>
    <property type="molecule type" value="Genomic_DNA"/>
</dbReference>
<organism evidence="1 2">
    <name type="scientific">Spirosoma endbachense</name>
    <dbReference type="NCBI Taxonomy" id="2666025"/>
    <lineage>
        <taxon>Bacteria</taxon>
        <taxon>Pseudomonadati</taxon>
        <taxon>Bacteroidota</taxon>
        <taxon>Cytophagia</taxon>
        <taxon>Cytophagales</taxon>
        <taxon>Cytophagaceae</taxon>
        <taxon>Spirosoma</taxon>
    </lineage>
</organism>
<sequence length="252" mass="28900">MNIQPDLIPGIYNYCDAWCERCLFTNRCRSFQIQHETGLTSRPNAGDDLVQQLTEALNLTRKYVENLTRVQNLTDTDGPTNEQALALEEKAVRRIDNQGQVVSKLASNYLRTTGLWLDEEKGLLEQAGQQQIRDVELGIRTQEEAMPVLHALKDAWEMIRWYRTLIPVKTQSALRALAEPTNDPQLTNYHLGKAKLVLVSIDRSLLAWQTIIQFFPEKTDDLLDLMALLSRLRRELETLLPDARAFQRPGLD</sequence>
<dbReference type="RefSeq" id="WP_162388613.1">
    <property type="nucleotide sequence ID" value="NZ_CP045997.1"/>
</dbReference>
<name>A0A6P1W2J5_9BACT</name>
<proteinExistence type="predicted"/>
<accession>A0A6P1W2J5</accession>
<dbReference type="KEGG" id="senf:GJR95_25780"/>
<evidence type="ECO:0000313" key="2">
    <source>
        <dbReference type="Proteomes" id="UP000464577"/>
    </source>
</evidence>
<dbReference type="AlphaFoldDB" id="A0A6P1W2J5"/>
<keyword evidence="2" id="KW-1185">Reference proteome</keyword>